<dbReference type="RefSeq" id="WP_110250213.1">
    <property type="nucleotide sequence ID" value="NZ_QJJR01000001.1"/>
</dbReference>
<evidence type="ECO:0000256" key="1">
    <source>
        <dbReference type="ARBA" id="ARBA00023015"/>
    </source>
</evidence>
<dbReference type="Pfam" id="PF01022">
    <property type="entry name" value="HTH_5"/>
    <property type="match status" value="1"/>
</dbReference>
<dbReference type="InterPro" id="IPR036390">
    <property type="entry name" value="WH_DNA-bd_sf"/>
</dbReference>
<dbReference type="PANTHER" id="PTHR33154">
    <property type="entry name" value="TRANSCRIPTIONAL REGULATOR, ARSR FAMILY"/>
    <property type="match status" value="1"/>
</dbReference>
<dbReference type="CDD" id="cd00090">
    <property type="entry name" value="HTH_ARSR"/>
    <property type="match status" value="1"/>
</dbReference>
<dbReference type="AlphaFoldDB" id="A0A2V3WHR3"/>
<dbReference type="GO" id="GO:0003700">
    <property type="term" value="F:DNA-binding transcription factor activity"/>
    <property type="evidence" value="ECO:0007669"/>
    <property type="project" value="InterPro"/>
</dbReference>
<organism evidence="5 6">
    <name type="scientific">Streptohalobacillus salinus</name>
    <dbReference type="NCBI Taxonomy" id="621096"/>
    <lineage>
        <taxon>Bacteria</taxon>
        <taxon>Bacillati</taxon>
        <taxon>Bacillota</taxon>
        <taxon>Bacilli</taxon>
        <taxon>Bacillales</taxon>
        <taxon>Bacillaceae</taxon>
        <taxon>Streptohalobacillus</taxon>
    </lineage>
</organism>
<dbReference type="GO" id="GO:0003677">
    <property type="term" value="F:DNA binding"/>
    <property type="evidence" value="ECO:0007669"/>
    <property type="project" value="UniProtKB-KW"/>
</dbReference>
<dbReference type="InterPro" id="IPR001845">
    <property type="entry name" value="HTH_ArsR_DNA-bd_dom"/>
</dbReference>
<comment type="caution">
    <text evidence="5">The sequence shown here is derived from an EMBL/GenBank/DDBJ whole genome shotgun (WGS) entry which is preliminary data.</text>
</comment>
<sequence>MTDYQIRDQEVLNQTYQIGLKQYQSVENDQARKAWADFYKALADETRLKIITFLSQGPACLCELVDALSVANSTLTHHLQLLDRGGLIEKKKQGRFTIYQLNQSDQVNSILTTLSIGG</sequence>
<evidence type="ECO:0000259" key="4">
    <source>
        <dbReference type="PROSITE" id="PS50987"/>
    </source>
</evidence>
<dbReference type="InterPro" id="IPR036388">
    <property type="entry name" value="WH-like_DNA-bd_sf"/>
</dbReference>
<dbReference type="PANTHER" id="PTHR33154:SF33">
    <property type="entry name" value="TRANSCRIPTIONAL REPRESSOR SDPR"/>
    <property type="match status" value="1"/>
</dbReference>
<evidence type="ECO:0000256" key="3">
    <source>
        <dbReference type="ARBA" id="ARBA00023163"/>
    </source>
</evidence>
<proteinExistence type="predicted"/>
<dbReference type="PROSITE" id="PS50987">
    <property type="entry name" value="HTH_ARSR_2"/>
    <property type="match status" value="1"/>
</dbReference>
<evidence type="ECO:0000256" key="2">
    <source>
        <dbReference type="ARBA" id="ARBA00023125"/>
    </source>
</evidence>
<protein>
    <submittedName>
        <fullName evidence="5">Regulatory ArsR family protein</fullName>
    </submittedName>
</protein>
<gene>
    <name evidence="5" type="ORF">DES38_101200</name>
</gene>
<keyword evidence="6" id="KW-1185">Reference proteome</keyword>
<dbReference type="SUPFAM" id="SSF46785">
    <property type="entry name" value="Winged helix' DNA-binding domain"/>
    <property type="match status" value="1"/>
</dbReference>
<evidence type="ECO:0000313" key="6">
    <source>
        <dbReference type="Proteomes" id="UP000247922"/>
    </source>
</evidence>
<dbReference type="SMART" id="SM00418">
    <property type="entry name" value="HTH_ARSR"/>
    <property type="match status" value="1"/>
</dbReference>
<keyword evidence="1" id="KW-0805">Transcription regulation</keyword>
<dbReference type="InterPro" id="IPR051081">
    <property type="entry name" value="HTH_MetalResp_TranReg"/>
</dbReference>
<keyword evidence="3" id="KW-0804">Transcription</keyword>
<dbReference type="EMBL" id="QJJR01000001">
    <property type="protein sequence ID" value="PXW93117.1"/>
    <property type="molecule type" value="Genomic_DNA"/>
</dbReference>
<dbReference type="PRINTS" id="PR00778">
    <property type="entry name" value="HTHARSR"/>
</dbReference>
<dbReference type="Gene3D" id="1.10.10.10">
    <property type="entry name" value="Winged helix-like DNA-binding domain superfamily/Winged helix DNA-binding domain"/>
    <property type="match status" value="1"/>
</dbReference>
<dbReference type="InterPro" id="IPR011991">
    <property type="entry name" value="ArsR-like_HTH"/>
</dbReference>
<dbReference type="Proteomes" id="UP000247922">
    <property type="component" value="Unassembled WGS sequence"/>
</dbReference>
<keyword evidence="2" id="KW-0238">DNA-binding</keyword>
<accession>A0A2V3WHR3</accession>
<dbReference type="NCBIfam" id="NF033788">
    <property type="entry name" value="HTH_metalloreg"/>
    <property type="match status" value="1"/>
</dbReference>
<feature type="domain" description="HTH arsR-type" evidence="4">
    <location>
        <begin position="27"/>
        <end position="118"/>
    </location>
</feature>
<evidence type="ECO:0000313" key="5">
    <source>
        <dbReference type="EMBL" id="PXW93117.1"/>
    </source>
</evidence>
<name>A0A2V3WHR3_9BACI</name>
<dbReference type="OrthoDB" id="9794330at2"/>
<reference evidence="5 6" key="1">
    <citation type="submission" date="2018-05" db="EMBL/GenBank/DDBJ databases">
        <title>Genomic Encyclopedia of Type Strains, Phase IV (KMG-IV): sequencing the most valuable type-strain genomes for metagenomic binning, comparative biology and taxonomic classification.</title>
        <authorList>
            <person name="Goeker M."/>
        </authorList>
    </citation>
    <scope>NUCLEOTIDE SEQUENCE [LARGE SCALE GENOMIC DNA]</scope>
    <source>
        <strain evidence="5 6">DSM 22440</strain>
    </source>
</reference>